<keyword evidence="3" id="KW-1185">Reference proteome</keyword>
<dbReference type="EMBL" id="ML179127">
    <property type="protein sequence ID" value="THU98898.1"/>
    <property type="molecule type" value="Genomic_DNA"/>
</dbReference>
<feature type="transmembrane region" description="Helical" evidence="1">
    <location>
        <begin position="53"/>
        <end position="71"/>
    </location>
</feature>
<evidence type="ECO:0000313" key="3">
    <source>
        <dbReference type="Proteomes" id="UP000297245"/>
    </source>
</evidence>
<keyword evidence="1" id="KW-1133">Transmembrane helix</keyword>
<evidence type="ECO:0000313" key="2">
    <source>
        <dbReference type="EMBL" id="THU98898.1"/>
    </source>
</evidence>
<dbReference type="Proteomes" id="UP000297245">
    <property type="component" value="Unassembled WGS sequence"/>
</dbReference>
<reference evidence="2 3" key="1">
    <citation type="journal article" date="2019" name="Nat. Ecol. Evol.">
        <title>Megaphylogeny resolves global patterns of mushroom evolution.</title>
        <authorList>
            <person name="Varga T."/>
            <person name="Krizsan K."/>
            <person name="Foldi C."/>
            <person name="Dima B."/>
            <person name="Sanchez-Garcia M."/>
            <person name="Sanchez-Ramirez S."/>
            <person name="Szollosi G.J."/>
            <person name="Szarkandi J.G."/>
            <person name="Papp V."/>
            <person name="Albert L."/>
            <person name="Andreopoulos W."/>
            <person name="Angelini C."/>
            <person name="Antonin V."/>
            <person name="Barry K.W."/>
            <person name="Bougher N.L."/>
            <person name="Buchanan P."/>
            <person name="Buyck B."/>
            <person name="Bense V."/>
            <person name="Catcheside P."/>
            <person name="Chovatia M."/>
            <person name="Cooper J."/>
            <person name="Damon W."/>
            <person name="Desjardin D."/>
            <person name="Finy P."/>
            <person name="Geml J."/>
            <person name="Haridas S."/>
            <person name="Hughes K."/>
            <person name="Justo A."/>
            <person name="Karasinski D."/>
            <person name="Kautmanova I."/>
            <person name="Kiss B."/>
            <person name="Kocsube S."/>
            <person name="Kotiranta H."/>
            <person name="LaButti K.M."/>
            <person name="Lechner B.E."/>
            <person name="Liimatainen K."/>
            <person name="Lipzen A."/>
            <person name="Lukacs Z."/>
            <person name="Mihaltcheva S."/>
            <person name="Morgado L.N."/>
            <person name="Niskanen T."/>
            <person name="Noordeloos M.E."/>
            <person name="Ohm R.A."/>
            <person name="Ortiz-Santana B."/>
            <person name="Ovrebo C."/>
            <person name="Racz N."/>
            <person name="Riley R."/>
            <person name="Savchenko A."/>
            <person name="Shiryaev A."/>
            <person name="Soop K."/>
            <person name="Spirin V."/>
            <person name="Szebenyi C."/>
            <person name="Tomsovsky M."/>
            <person name="Tulloss R.E."/>
            <person name="Uehling J."/>
            <person name="Grigoriev I.V."/>
            <person name="Vagvolgyi C."/>
            <person name="Papp T."/>
            <person name="Martin F.M."/>
            <person name="Miettinen O."/>
            <person name="Hibbett D.S."/>
            <person name="Nagy L.G."/>
        </authorList>
    </citation>
    <scope>NUCLEOTIDE SEQUENCE [LARGE SCALE GENOMIC DNA]</scope>
    <source>
        <strain evidence="2 3">CBS 962.96</strain>
    </source>
</reference>
<organism evidence="2 3">
    <name type="scientific">Dendrothele bispora (strain CBS 962.96)</name>
    <dbReference type="NCBI Taxonomy" id="1314807"/>
    <lineage>
        <taxon>Eukaryota</taxon>
        <taxon>Fungi</taxon>
        <taxon>Dikarya</taxon>
        <taxon>Basidiomycota</taxon>
        <taxon>Agaricomycotina</taxon>
        <taxon>Agaricomycetes</taxon>
        <taxon>Agaricomycetidae</taxon>
        <taxon>Agaricales</taxon>
        <taxon>Agaricales incertae sedis</taxon>
        <taxon>Dendrothele</taxon>
    </lineage>
</organism>
<protein>
    <submittedName>
        <fullName evidence="2">Uncharacterized protein</fullName>
    </submittedName>
</protein>
<dbReference type="OrthoDB" id="5570013at2759"/>
<sequence>MVPAARNDLLTNTSDEEKALLEQQLQQPSVGEYYAAQPIQAVYEDRPKRRGRLLRAFCAGVLLFFGLKMLAGGITSRISSYTGGHCHGRPRPTEPENWLGEYDPNEITEPGKFPIPPDMTVDHCTDWPDAGELSGPHGSEALDNPTHGHRHHFQSVWNTFELPVSSDLLFLLSRGPWSAGSVDINQSDEPGDVVLVNVTTYYHHPRLLEHAQVCKLNRKENEVGVGVFSTTPPRRGPHHHIPVRFGINVTLPKGTKDSPLNITSLVTSMGIFPHTLGDLATATRFGNLFLTSAVSGISAKRVVADNMFIKTSAGPIQGIFGAGSSLKLLNANSPIDAHGVSGGDVIVKNANGAITGFFFSKTHLDLTTANALIDVNVTLLNEDDEKPTTVSMKTAHGPIKGNLSLISTGPNHTDPTSNPGGSFKIEASNSLGAITLLTSQAPINSTVSLNAKTALSPVDVQMHPTFEGRFSVKTTLGKSQVTTDEKQEDPDRKGRKRVVDFGKVGGATTGKAYWGDENSLRGEVMVETTLADAKLKL</sequence>
<keyword evidence="1" id="KW-0812">Transmembrane</keyword>
<evidence type="ECO:0000256" key="1">
    <source>
        <dbReference type="SAM" id="Phobius"/>
    </source>
</evidence>
<keyword evidence="1" id="KW-0472">Membrane</keyword>
<proteinExistence type="predicted"/>
<accession>A0A4S8MAE0</accession>
<dbReference type="AlphaFoldDB" id="A0A4S8MAE0"/>
<name>A0A4S8MAE0_DENBC</name>
<gene>
    <name evidence="2" type="ORF">K435DRAFT_516958</name>
</gene>